<proteinExistence type="inferred from homology"/>
<evidence type="ECO:0000256" key="5">
    <source>
        <dbReference type="ARBA" id="ARBA00022989"/>
    </source>
</evidence>
<feature type="transmembrane region" description="Helical" evidence="7">
    <location>
        <begin position="87"/>
        <end position="105"/>
    </location>
</feature>
<protein>
    <submittedName>
        <fullName evidence="9">DedA family protein</fullName>
    </submittedName>
</protein>
<evidence type="ECO:0000256" key="7">
    <source>
        <dbReference type="RuleBase" id="RU367016"/>
    </source>
</evidence>
<sequence>MAIPLLAFIEAFPGAGLFVSGAILLTVSTVLYTQGILSLPEIATLAFVGAILADHFGYYLGLIFGPHLEKSKFARSREKNIKKSKQIVLKYGIFSIILGRLIPAVRSLVPLTVGMSGLKKLKFSTADLCACLIWSCGLLLLSGGIGNMFL</sequence>
<comment type="subcellular location">
    <subcellularLocation>
        <location evidence="1 7">Cell membrane</location>
        <topology evidence="1 7">Multi-pass membrane protein</topology>
    </subcellularLocation>
</comment>
<dbReference type="PANTHER" id="PTHR30353">
    <property type="entry name" value="INNER MEMBRANE PROTEIN DEDA-RELATED"/>
    <property type="match status" value="1"/>
</dbReference>
<dbReference type="InterPro" id="IPR032818">
    <property type="entry name" value="DedA-like"/>
</dbReference>
<evidence type="ECO:0000256" key="6">
    <source>
        <dbReference type="ARBA" id="ARBA00023136"/>
    </source>
</evidence>
<comment type="similarity">
    <text evidence="2 7">Belongs to the DedA family.</text>
</comment>
<evidence type="ECO:0000313" key="9">
    <source>
        <dbReference type="EMBL" id="RZO07316.1"/>
    </source>
</evidence>
<keyword evidence="3 7" id="KW-1003">Cell membrane</keyword>
<evidence type="ECO:0000256" key="3">
    <source>
        <dbReference type="ARBA" id="ARBA00022475"/>
    </source>
</evidence>
<feature type="transmembrane region" description="Helical" evidence="7">
    <location>
        <begin position="12"/>
        <end position="32"/>
    </location>
</feature>
<evidence type="ECO:0000259" key="8">
    <source>
        <dbReference type="Pfam" id="PF09335"/>
    </source>
</evidence>
<reference evidence="9 10" key="1">
    <citation type="submission" date="2019-02" db="EMBL/GenBank/DDBJ databases">
        <title>Prokaryotic population dynamics and viral predation in marine succession experiment using metagenomics: the confinement effect.</title>
        <authorList>
            <person name="Haro-Moreno J.M."/>
            <person name="Rodriguez-Valera F."/>
            <person name="Lopez-Perez M."/>
        </authorList>
    </citation>
    <scope>NUCLEOTIDE SEQUENCE [LARGE SCALE GENOMIC DNA]</scope>
    <source>
        <strain evidence="9">MED-G169</strain>
    </source>
</reference>
<keyword evidence="6 7" id="KW-0472">Membrane</keyword>
<feature type="domain" description="VTT" evidence="8">
    <location>
        <begin position="29"/>
        <end position="140"/>
    </location>
</feature>
<dbReference type="AlphaFoldDB" id="A0A520LMT5"/>
<dbReference type="InterPro" id="IPR032816">
    <property type="entry name" value="VTT_dom"/>
</dbReference>
<dbReference type="EMBL" id="SHBO01000013">
    <property type="protein sequence ID" value="RZO07316.1"/>
    <property type="molecule type" value="Genomic_DNA"/>
</dbReference>
<comment type="caution">
    <text evidence="9">The sequence shown here is derived from an EMBL/GenBank/DDBJ whole genome shotgun (WGS) entry which is preliminary data.</text>
</comment>
<dbReference type="Proteomes" id="UP000318148">
    <property type="component" value="Unassembled WGS sequence"/>
</dbReference>
<dbReference type="Pfam" id="PF09335">
    <property type="entry name" value="VTT_dom"/>
    <property type="match status" value="1"/>
</dbReference>
<gene>
    <name evidence="9" type="ORF">EVB02_01700</name>
</gene>
<evidence type="ECO:0000256" key="1">
    <source>
        <dbReference type="ARBA" id="ARBA00004651"/>
    </source>
</evidence>
<feature type="transmembrane region" description="Helical" evidence="7">
    <location>
        <begin position="125"/>
        <end position="149"/>
    </location>
</feature>
<accession>A0A520LMT5</accession>
<keyword evidence="5 7" id="KW-1133">Transmembrane helix</keyword>
<name>A0A520LMT5_9GAMM</name>
<evidence type="ECO:0000313" key="10">
    <source>
        <dbReference type="Proteomes" id="UP000318148"/>
    </source>
</evidence>
<feature type="transmembrane region" description="Helical" evidence="7">
    <location>
        <begin position="44"/>
        <end position="66"/>
    </location>
</feature>
<dbReference type="PANTHER" id="PTHR30353:SF0">
    <property type="entry name" value="TRANSMEMBRANE PROTEIN"/>
    <property type="match status" value="1"/>
</dbReference>
<evidence type="ECO:0000256" key="2">
    <source>
        <dbReference type="ARBA" id="ARBA00010792"/>
    </source>
</evidence>
<evidence type="ECO:0000256" key="4">
    <source>
        <dbReference type="ARBA" id="ARBA00022692"/>
    </source>
</evidence>
<organism evidence="9 10">
    <name type="scientific">SAR92 clade bacterium</name>
    <dbReference type="NCBI Taxonomy" id="2315479"/>
    <lineage>
        <taxon>Bacteria</taxon>
        <taxon>Pseudomonadati</taxon>
        <taxon>Pseudomonadota</taxon>
        <taxon>Gammaproteobacteria</taxon>
        <taxon>Cellvibrionales</taxon>
        <taxon>Porticoccaceae</taxon>
        <taxon>SAR92 clade</taxon>
    </lineage>
</organism>
<keyword evidence="4 7" id="KW-0812">Transmembrane</keyword>
<dbReference type="GO" id="GO:0005886">
    <property type="term" value="C:plasma membrane"/>
    <property type="evidence" value="ECO:0007669"/>
    <property type="project" value="UniProtKB-SubCell"/>
</dbReference>